<dbReference type="PANTHER" id="PTHR45674:SF9">
    <property type="entry name" value="DNA LIGASE 3"/>
    <property type="match status" value="1"/>
</dbReference>
<keyword evidence="23" id="KW-1185">Reference proteome</keyword>
<evidence type="ECO:0000256" key="4">
    <source>
        <dbReference type="ARBA" id="ARBA00022618"/>
    </source>
</evidence>
<dbReference type="InterPro" id="IPR012340">
    <property type="entry name" value="NA-bd_OB-fold"/>
</dbReference>
<dbReference type="Gene3D" id="1.10.3260.10">
    <property type="entry name" value="DNA ligase, ATP-dependent, N-terminal domain"/>
    <property type="match status" value="1"/>
</dbReference>
<evidence type="ECO:0000256" key="19">
    <source>
        <dbReference type="SAM" id="MobiDB-lite"/>
    </source>
</evidence>
<dbReference type="FunFam" id="3.30.470.30:FF:000003">
    <property type="entry name" value="DNA ligase"/>
    <property type="match status" value="1"/>
</dbReference>
<dbReference type="CDD" id="cd07902">
    <property type="entry name" value="Adenylation_DNA_ligase_III"/>
    <property type="match status" value="1"/>
</dbReference>
<dbReference type="GO" id="GO:0005524">
    <property type="term" value="F:ATP binding"/>
    <property type="evidence" value="ECO:0007669"/>
    <property type="project" value="UniProtKB-KW"/>
</dbReference>
<evidence type="ECO:0000256" key="5">
    <source>
        <dbReference type="ARBA" id="ARBA00022705"/>
    </source>
</evidence>
<dbReference type="InterPro" id="IPR001510">
    <property type="entry name" value="Znf_PARP"/>
</dbReference>
<dbReference type="GO" id="GO:0006302">
    <property type="term" value="P:double-strand break repair"/>
    <property type="evidence" value="ECO:0007669"/>
    <property type="project" value="TreeGrafter"/>
</dbReference>
<dbReference type="GO" id="GO:0071897">
    <property type="term" value="P:DNA biosynthetic process"/>
    <property type="evidence" value="ECO:0007669"/>
    <property type="project" value="InterPro"/>
</dbReference>
<dbReference type="EMBL" id="JASAOG010000137">
    <property type="protein sequence ID" value="KAK0048434.1"/>
    <property type="molecule type" value="Genomic_DNA"/>
</dbReference>
<dbReference type="InterPro" id="IPR012308">
    <property type="entry name" value="DNA_ligase_ATP-dep_N"/>
</dbReference>
<dbReference type="GO" id="GO:0003910">
    <property type="term" value="F:DNA ligase (ATP) activity"/>
    <property type="evidence" value="ECO:0007669"/>
    <property type="project" value="UniProtKB-EC"/>
</dbReference>
<keyword evidence="3 17" id="KW-0436">Ligase</keyword>
<evidence type="ECO:0000313" key="23">
    <source>
        <dbReference type="Proteomes" id="UP001233172"/>
    </source>
</evidence>
<evidence type="ECO:0000256" key="7">
    <source>
        <dbReference type="ARBA" id="ARBA00022741"/>
    </source>
</evidence>
<dbReference type="FunFam" id="1.10.3260.10:FF:000002">
    <property type="entry name" value="DNA ligase"/>
    <property type="match status" value="1"/>
</dbReference>
<feature type="non-terminal residue" evidence="22">
    <location>
        <position position="1"/>
    </location>
</feature>
<dbReference type="GO" id="GO:0008270">
    <property type="term" value="F:zinc ion binding"/>
    <property type="evidence" value="ECO:0007669"/>
    <property type="project" value="UniProtKB-KW"/>
</dbReference>
<comment type="similarity">
    <text evidence="2 18">Belongs to the ATP-dependent DNA ligase family.</text>
</comment>
<feature type="domain" description="PARP-type" evidence="20">
    <location>
        <begin position="112"/>
        <end position="204"/>
    </location>
</feature>
<organism evidence="22 23">
    <name type="scientific">Biomphalaria pfeifferi</name>
    <name type="common">Bloodfluke planorb</name>
    <name type="synonym">Freshwater snail</name>
    <dbReference type="NCBI Taxonomy" id="112525"/>
    <lineage>
        <taxon>Eukaryota</taxon>
        <taxon>Metazoa</taxon>
        <taxon>Spiralia</taxon>
        <taxon>Lophotrochozoa</taxon>
        <taxon>Mollusca</taxon>
        <taxon>Gastropoda</taxon>
        <taxon>Heterobranchia</taxon>
        <taxon>Euthyneura</taxon>
        <taxon>Panpulmonata</taxon>
        <taxon>Hygrophila</taxon>
        <taxon>Lymnaeoidea</taxon>
        <taxon>Planorbidae</taxon>
        <taxon>Biomphalaria</taxon>
    </lineage>
</organism>
<dbReference type="InterPro" id="IPR012310">
    <property type="entry name" value="DNA_ligase_ATP-dep_cent"/>
</dbReference>
<dbReference type="Pfam" id="PF04675">
    <property type="entry name" value="DNA_ligase_A_N"/>
    <property type="match status" value="1"/>
</dbReference>
<comment type="caution">
    <text evidence="22">The sequence shown here is derived from an EMBL/GenBank/DDBJ whole genome shotgun (WGS) entry which is preliminary data.</text>
</comment>
<dbReference type="Proteomes" id="UP001233172">
    <property type="component" value="Unassembled WGS sequence"/>
</dbReference>
<gene>
    <name evidence="22" type="ORF">Bpfe_022049</name>
</gene>
<evidence type="ECO:0000313" key="22">
    <source>
        <dbReference type="EMBL" id="KAK0048434.1"/>
    </source>
</evidence>
<evidence type="ECO:0000256" key="12">
    <source>
        <dbReference type="ARBA" id="ARBA00023172"/>
    </source>
</evidence>
<dbReference type="EC" id="6.5.1.1" evidence="17"/>
<dbReference type="PROSITE" id="PS00697">
    <property type="entry name" value="DNA_LIGASE_A1"/>
    <property type="match status" value="1"/>
</dbReference>
<dbReference type="GO" id="GO:0051301">
    <property type="term" value="P:cell division"/>
    <property type="evidence" value="ECO:0007669"/>
    <property type="project" value="UniProtKB-KW"/>
</dbReference>
<keyword evidence="15" id="KW-0131">Cell cycle</keyword>
<keyword evidence="8 17" id="KW-0227">DNA damage</keyword>
<keyword evidence="5" id="KW-0235">DNA replication</keyword>
<evidence type="ECO:0000256" key="3">
    <source>
        <dbReference type="ARBA" id="ARBA00022598"/>
    </source>
</evidence>
<keyword evidence="14" id="KW-0539">Nucleus</keyword>
<dbReference type="GO" id="GO:0003677">
    <property type="term" value="F:DNA binding"/>
    <property type="evidence" value="ECO:0007669"/>
    <property type="project" value="InterPro"/>
</dbReference>
<dbReference type="Pfam" id="PF01068">
    <property type="entry name" value="DNA_ligase_A_M"/>
    <property type="match status" value="1"/>
</dbReference>
<dbReference type="InterPro" id="IPR012309">
    <property type="entry name" value="DNA_ligase_ATP-dep_C"/>
</dbReference>
<dbReference type="GO" id="GO:0070421">
    <property type="term" value="C:DNA ligase III-XRCC1 complex"/>
    <property type="evidence" value="ECO:0007669"/>
    <property type="project" value="TreeGrafter"/>
</dbReference>
<accession>A0AAD8B5Q7</accession>
<evidence type="ECO:0000256" key="8">
    <source>
        <dbReference type="ARBA" id="ARBA00022763"/>
    </source>
</evidence>
<keyword evidence="10" id="KW-0862">Zinc</keyword>
<feature type="compositionally biased region" description="Basic and acidic residues" evidence="19">
    <location>
        <begin position="207"/>
        <end position="217"/>
    </location>
</feature>
<evidence type="ECO:0000256" key="2">
    <source>
        <dbReference type="ARBA" id="ARBA00007572"/>
    </source>
</evidence>
<evidence type="ECO:0000259" key="20">
    <source>
        <dbReference type="PROSITE" id="PS50064"/>
    </source>
</evidence>
<dbReference type="PANTHER" id="PTHR45674">
    <property type="entry name" value="DNA LIGASE 1/3 FAMILY MEMBER"/>
    <property type="match status" value="1"/>
</dbReference>
<dbReference type="PROSITE" id="PS00347">
    <property type="entry name" value="ZF_PARP_1"/>
    <property type="match status" value="1"/>
</dbReference>
<dbReference type="InterPro" id="IPR036599">
    <property type="entry name" value="DNA_ligase_N_sf"/>
</dbReference>
<protein>
    <recommendedName>
        <fullName evidence="17">DNA ligase</fullName>
        <ecNumber evidence="17">6.5.1.1</ecNumber>
    </recommendedName>
</protein>
<dbReference type="Gene3D" id="2.40.50.140">
    <property type="entry name" value="Nucleic acid-binding proteins"/>
    <property type="match status" value="1"/>
</dbReference>
<evidence type="ECO:0000256" key="14">
    <source>
        <dbReference type="ARBA" id="ARBA00023242"/>
    </source>
</evidence>
<dbReference type="GO" id="GO:0006310">
    <property type="term" value="P:DNA recombination"/>
    <property type="evidence" value="ECO:0007669"/>
    <property type="project" value="UniProtKB-KW"/>
</dbReference>
<dbReference type="Pfam" id="PF00645">
    <property type="entry name" value="zf-PARP"/>
    <property type="match status" value="1"/>
</dbReference>
<dbReference type="Gene3D" id="3.30.470.30">
    <property type="entry name" value="DNA ligase/mRNA capping enzyme"/>
    <property type="match status" value="1"/>
</dbReference>
<dbReference type="GO" id="GO:0006273">
    <property type="term" value="P:lagging strand elongation"/>
    <property type="evidence" value="ECO:0007669"/>
    <property type="project" value="TreeGrafter"/>
</dbReference>
<keyword evidence="11 17" id="KW-0067">ATP-binding</keyword>
<evidence type="ECO:0000256" key="1">
    <source>
        <dbReference type="ARBA" id="ARBA00004123"/>
    </source>
</evidence>
<dbReference type="SUPFAM" id="SSF56091">
    <property type="entry name" value="DNA ligase/mRNA capping enzyme, catalytic domain"/>
    <property type="match status" value="1"/>
</dbReference>
<dbReference type="Pfam" id="PF04679">
    <property type="entry name" value="DNA_ligase_A_C"/>
    <property type="match status" value="1"/>
</dbReference>
<reference evidence="22" key="2">
    <citation type="submission" date="2023-04" db="EMBL/GenBank/DDBJ databases">
        <authorList>
            <person name="Bu L."/>
            <person name="Lu L."/>
            <person name="Laidemitt M.R."/>
            <person name="Zhang S.M."/>
            <person name="Mutuku M."/>
            <person name="Mkoji G."/>
            <person name="Steinauer M."/>
            <person name="Loker E.S."/>
        </authorList>
    </citation>
    <scope>NUCLEOTIDE SEQUENCE</scope>
    <source>
        <strain evidence="22">KasaAsao</strain>
        <tissue evidence="22">Whole Snail</tissue>
    </source>
</reference>
<keyword evidence="12 17" id="KW-0233">DNA recombination</keyword>
<evidence type="ECO:0000256" key="16">
    <source>
        <dbReference type="ARBA" id="ARBA00034003"/>
    </source>
</evidence>
<comment type="catalytic activity">
    <reaction evidence="16 17">
        <text>ATP + (deoxyribonucleotide)n-3'-hydroxyl + 5'-phospho-(deoxyribonucleotide)m = (deoxyribonucleotide)n+m + AMP + diphosphate.</text>
        <dbReference type="EC" id="6.5.1.1"/>
    </reaction>
</comment>
<evidence type="ECO:0000256" key="10">
    <source>
        <dbReference type="ARBA" id="ARBA00022833"/>
    </source>
</evidence>
<dbReference type="InterPro" id="IPR050191">
    <property type="entry name" value="ATP-dep_DNA_ligase"/>
</dbReference>
<dbReference type="SMART" id="SM01336">
    <property type="entry name" value="zf-PARP"/>
    <property type="match status" value="1"/>
</dbReference>
<dbReference type="AlphaFoldDB" id="A0AAD8B5Q7"/>
<dbReference type="InterPro" id="IPR000977">
    <property type="entry name" value="DNA_ligase_ATP-dep"/>
</dbReference>
<dbReference type="Gene3D" id="3.30.1740.10">
    <property type="entry name" value="Zinc finger, PARP-type"/>
    <property type="match status" value="1"/>
</dbReference>
<dbReference type="PROSITE" id="PS00333">
    <property type="entry name" value="DNA_LIGASE_A2"/>
    <property type="match status" value="1"/>
</dbReference>
<dbReference type="Gene3D" id="3.30.1490.70">
    <property type="match status" value="1"/>
</dbReference>
<dbReference type="InterPro" id="IPR036957">
    <property type="entry name" value="Znf_PARP_sf"/>
</dbReference>
<evidence type="ECO:0000256" key="11">
    <source>
        <dbReference type="ARBA" id="ARBA00022840"/>
    </source>
</evidence>
<dbReference type="PROSITE" id="PS50160">
    <property type="entry name" value="DNA_LIGASE_A3"/>
    <property type="match status" value="1"/>
</dbReference>
<keyword evidence="13 17" id="KW-0234">DNA repair</keyword>
<keyword evidence="6" id="KW-0479">Metal-binding</keyword>
<evidence type="ECO:0000256" key="13">
    <source>
        <dbReference type="ARBA" id="ARBA00023204"/>
    </source>
</evidence>
<dbReference type="InterPro" id="IPR016059">
    <property type="entry name" value="DNA_ligase_ATP-dep_CS"/>
</dbReference>
<dbReference type="SUPFAM" id="SSF117018">
    <property type="entry name" value="ATP-dependent DNA ligase DNA-binding domain"/>
    <property type="match status" value="1"/>
</dbReference>
<feature type="region of interest" description="Disordered" evidence="19">
    <location>
        <begin position="207"/>
        <end position="235"/>
    </location>
</feature>
<evidence type="ECO:0000259" key="21">
    <source>
        <dbReference type="PROSITE" id="PS50160"/>
    </source>
</evidence>
<evidence type="ECO:0000256" key="17">
    <source>
        <dbReference type="RuleBase" id="RU000617"/>
    </source>
</evidence>
<keyword evidence="7 17" id="KW-0547">Nucleotide-binding</keyword>
<proteinExistence type="inferred from homology"/>
<sequence>MFSFKLRLFVTNFVSHSCKFLHHYHDYATLDQFIQIQRRFSKDHIYFEISCNLLPTKLSSECRFKFKVLKVNGTVNTDTQRLNYQSQYFTTPESDCQIIRPGSIMSEINKKFIVGYAKLGTSGCKKCKQKIEKGSLRIGKLSPNPFSEDGGQMKQWFHPTCLFETFARARASTTKLEDAEDAEGFNDLQEDDKQLIKKLIEDYQTKKGKPSKTEKPVAAKNENSLKNCDGKTEKRPASLSLDDSFRQFRRLCANIAEENSYFGKTKLVHDFITKGSSGDGYHGDLSVLIKLLLPGVMKSVYNLNNKQLVKLFSQIFATSLHKMIEDLERGDVAETIRLFFEESKAVVPLQKSDLTIQEVNKFLHELSQLTKEDDQQRILTKVAKRSTANDLKMFVRLIKHDLRINAGAKHILDGLHPDAYAAFQTSHDLEDVIQRVSQLSHVKPGMSTKLSVEASLMTPVLPMLAEACRSVEQAFKKSPDGFFAEIKYDGERVQLHKQGNEFKYYSRSLKPVLAHKVQHFKDFIPKAFPSSNDLILDAEVLLVDNKTGNPLPFGSLNVHKKAKFQDATVCLFVFDCLLINNENLMNKPIKFRRQILEDNMTPVKNHIHLSETKLITVADDLQNLMAKVFNEGLEGLVLKDINSIYEPGKRHWLKIKKDYLHDGSMADSADLVVLGAYYGTGNKGGMMSIFLMGTFDPDKQRWVTVTKCGIGFDDKKLEELNKELDMVKISKDMNL</sequence>
<dbReference type="SUPFAM" id="SSF57716">
    <property type="entry name" value="Glucocorticoid receptor-like (DNA-binding domain)"/>
    <property type="match status" value="1"/>
</dbReference>
<dbReference type="SUPFAM" id="SSF50249">
    <property type="entry name" value="Nucleic acid-binding proteins"/>
    <property type="match status" value="1"/>
</dbReference>
<comment type="subcellular location">
    <subcellularLocation>
        <location evidence="1">Nucleus</location>
    </subcellularLocation>
</comment>
<reference evidence="22" key="1">
    <citation type="journal article" date="2023" name="PLoS Negl. Trop. Dis.">
        <title>A genome sequence for Biomphalaria pfeifferi, the major vector snail for the human-infecting parasite Schistosoma mansoni.</title>
        <authorList>
            <person name="Bu L."/>
            <person name="Lu L."/>
            <person name="Laidemitt M.R."/>
            <person name="Zhang S.M."/>
            <person name="Mutuku M."/>
            <person name="Mkoji G."/>
            <person name="Steinauer M."/>
            <person name="Loker E.S."/>
        </authorList>
    </citation>
    <scope>NUCLEOTIDE SEQUENCE</scope>
    <source>
        <strain evidence="22">KasaAsao</strain>
    </source>
</reference>
<keyword evidence="4" id="KW-0132">Cell division</keyword>
<evidence type="ECO:0000256" key="9">
    <source>
        <dbReference type="ARBA" id="ARBA00022771"/>
    </source>
</evidence>
<dbReference type="NCBIfam" id="TIGR00574">
    <property type="entry name" value="dnl1"/>
    <property type="match status" value="1"/>
</dbReference>
<evidence type="ECO:0000256" key="15">
    <source>
        <dbReference type="ARBA" id="ARBA00023306"/>
    </source>
</evidence>
<feature type="domain" description="ATP-dependent DNA ligase family profile" evidence="21">
    <location>
        <begin position="562"/>
        <end position="696"/>
    </location>
</feature>
<dbReference type="PROSITE" id="PS50064">
    <property type="entry name" value="ZF_PARP_2"/>
    <property type="match status" value="1"/>
</dbReference>
<keyword evidence="9" id="KW-0863">Zinc-finger</keyword>
<evidence type="ECO:0000256" key="18">
    <source>
        <dbReference type="RuleBase" id="RU004196"/>
    </source>
</evidence>
<evidence type="ECO:0000256" key="6">
    <source>
        <dbReference type="ARBA" id="ARBA00022723"/>
    </source>
</evidence>
<name>A0AAD8B5Q7_BIOPF</name>